<evidence type="ECO:0000313" key="17">
    <source>
        <dbReference type="Proteomes" id="UP000247602"/>
    </source>
</evidence>
<dbReference type="Gene3D" id="1.10.3720.10">
    <property type="entry name" value="MetI-like"/>
    <property type="match status" value="1"/>
</dbReference>
<dbReference type="Pfam" id="PF00528">
    <property type="entry name" value="BPD_transp_1"/>
    <property type="match status" value="1"/>
</dbReference>
<dbReference type="GO" id="GO:0055085">
    <property type="term" value="P:transmembrane transport"/>
    <property type="evidence" value="ECO:0007669"/>
    <property type="project" value="InterPro"/>
</dbReference>
<keyword evidence="8 12" id="KW-1133">Transmembrane helix</keyword>
<name>A0A323VD85_9ACTN</name>
<feature type="transmembrane region" description="Helical" evidence="12">
    <location>
        <begin position="179"/>
        <end position="198"/>
    </location>
</feature>
<keyword evidence="17" id="KW-1185">Reference proteome</keyword>
<keyword evidence="7" id="KW-0653">Protein transport</keyword>
<dbReference type="PANTHER" id="PTHR43386">
    <property type="entry name" value="OLIGOPEPTIDE TRANSPORT SYSTEM PERMEASE PROTEIN APPC"/>
    <property type="match status" value="1"/>
</dbReference>
<keyword evidence="3" id="KW-1003">Cell membrane</keyword>
<feature type="transmembrane region" description="Helical" evidence="12">
    <location>
        <begin position="118"/>
        <end position="141"/>
    </location>
</feature>
<dbReference type="GO" id="GO:0015031">
    <property type="term" value="P:protein transport"/>
    <property type="evidence" value="ECO:0007669"/>
    <property type="project" value="UniProtKB-KW"/>
</dbReference>
<dbReference type="InterPro" id="IPR050366">
    <property type="entry name" value="BP-dependent_transpt_permease"/>
</dbReference>
<evidence type="ECO:0000256" key="4">
    <source>
        <dbReference type="ARBA" id="ARBA00022519"/>
    </source>
</evidence>
<comment type="caution">
    <text evidence="16">The sequence shown here is derived from an EMBL/GenBank/DDBJ whole genome shotgun (WGS) entry which is preliminary data.</text>
</comment>
<keyword evidence="2 12" id="KW-0813">Transport</keyword>
<feature type="transmembrane region" description="Helical" evidence="12">
    <location>
        <begin position="52"/>
        <end position="73"/>
    </location>
</feature>
<dbReference type="EMBL" id="QKNV01000023">
    <property type="protein sequence ID" value="PZA22665.1"/>
    <property type="molecule type" value="Genomic_DNA"/>
</dbReference>
<evidence type="ECO:0000256" key="9">
    <source>
        <dbReference type="ARBA" id="ARBA00023136"/>
    </source>
</evidence>
<feature type="transmembrane region" description="Helical" evidence="12">
    <location>
        <begin position="153"/>
        <end position="173"/>
    </location>
</feature>
<proteinExistence type="inferred from homology"/>
<evidence type="ECO:0000256" key="7">
    <source>
        <dbReference type="ARBA" id="ARBA00022927"/>
    </source>
</evidence>
<evidence type="ECO:0000256" key="11">
    <source>
        <dbReference type="ARBA" id="ARBA00072251"/>
    </source>
</evidence>
<dbReference type="EMBL" id="JACIBU010000001">
    <property type="protein sequence ID" value="MBB3676419.1"/>
    <property type="molecule type" value="Genomic_DNA"/>
</dbReference>
<reference evidence="16 17" key="1">
    <citation type="submission" date="2018-06" db="EMBL/GenBank/DDBJ databases">
        <title>Draft genome sequence of Modestobacter versicolor CP153-2.</title>
        <authorList>
            <person name="Gundlapally S.R."/>
        </authorList>
    </citation>
    <scope>NUCLEOTIDE SEQUENCE [LARGE SCALE GENOMIC DNA]</scope>
    <source>
        <strain evidence="16 17">CP153-2</strain>
    </source>
</reference>
<keyword evidence="4" id="KW-0997">Cell inner membrane</keyword>
<keyword evidence="9 12" id="KW-0472">Membrane</keyword>
<feature type="transmembrane region" description="Helical" evidence="12">
    <location>
        <begin position="229"/>
        <end position="250"/>
    </location>
</feature>
<organism evidence="16 17">
    <name type="scientific">Modestobacter versicolor</name>
    <dbReference type="NCBI Taxonomy" id="429133"/>
    <lineage>
        <taxon>Bacteria</taxon>
        <taxon>Bacillati</taxon>
        <taxon>Actinomycetota</taxon>
        <taxon>Actinomycetes</taxon>
        <taxon>Geodermatophilales</taxon>
        <taxon>Geodermatophilaceae</taxon>
        <taxon>Modestobacter</taxon>
    </lineage>
</organism>
<comment type="subcellular location">
    <subcellularLocation>
        <location evidence="1">Cell inner membrane</location>
        <topology evidence="1">Multi-pass membrane protein</topology>
    </subcellularLocation>
    <subcellularLocation>
        <location evidence="12">Cell membrane</location>
        <topology evidence="12">Multi-pass membrane protein</topology>
    </subcellularLocation>
</comment>
<sequence>MATTQATTGTAGGVQPAVPGTPQGSGGVEREFTVKARSQRQQIVRRFLHNKVGMTGLVIFVALLVFGFIGPLLDGKSYSDLDSSAQSVSPGNQGYLLGSDAIGRDLLAGLMSGVQRSLFIVALFIAIALPLGLLVGALAGYFGKWVDSVLMRLVDLILTVPLLVVLIVVASNFPGSRTPLGVGIILGLFGWLDLARIVRSQFLSLREKEYVEAAHSLGASNSRIIFKHLIPNALGSLIVWTTLAAANAIILEASLTYLGFGVNGTNETSLGRLVSDGVQAASTRPWLFYFPGIVLLVIVLSINLIGDGIRDAFDPSNRRVRA</sequence>
<dbReference type="GO" id="GO:0005886">
    <property type="term" value="C:plasma membrane"/>
    <property type="evidence" value="ECO:0007669"/>
    <property type="project" value="UniProtKB-SubCell"/>
</dbReference>
<comment type="similarity">
    <text evidence="10">Belongs to the binding-protein-dependent transport system permease family. OppBC subfamily.</text>
</comment>
<evidence type="ECO:0000313" key="16">
    <source>
        <dbReference type="EMBL" id="PZA22665.1"/>
    </source>
</evidence>
<dbReference type="Pfam" id="PF12911">
    <property type="entry name" value="OppC_N"/>
    <property type="match status" value="1"/>
</dbReference>
<protein>
    <recommendedName>
        <fullName evidence="11">Oligopeptide transport system permease protein OppC</fullName>
    </recommendedName>
</protein>
<accession>A0A323VD85</accession>
<dbReference type="InterPro" id="IPR000515">
    <property type="entry name" value="MetI-like"/>
</dbReference>
<evidence type="ECO:0000256" key="10">
    <source>
        <dbReference type="ARBA" id="ARBA00024202"/>
    </source>
</evidence>
<dbReference type="AlphaFoldDB" id="A0A323VD85"/>
<evidence type="ECO:0000256" key="12">
    <source>
        <dbReference type="RuleBase" id="RU363032"/>
    </source>
</evidence>
<dbReference type="SUPFAM" id="SSF161098">
    <property type="entry name" value="MetI-like"/>
    <property type="match status" value="1"/>
</dbReference>
<gene>
    <name evidence="16" type="ORF">DMO24_03925</name>
    <name evidence="15" type="ORF">FHX36_002154</name>
</gene>
<dbReference type="RefSeq" id="WP_110551038.1">
    <property type="nucleotide sequence ID" value="NZ_JACIBU010000001.1"/>
</dbReference>
<reference evidence="15 18" key="2">
    <citation type="submission" date="2020-08" db="EMBL/GenBank/DDBJ databases">
        <title>Sequencing the genomes of 1000 actinobacteria strains.</title>
        <authorList>
            <person name="Klenk H.-P."/>
        </authorList>
    </citation>
    <scope>NUCLEOTIDE SEQUENCE [LARGE SCALE GENOMIC DNA]</scope>
    <source>
        <strain evidence="15 18">DSM 16678</strain>
    </source>
</reference>
<evidence type="ECO:0000313" key="15">
    <source>
        <dbReference type="EMBL" id="MBB3676419.1"/>
    </source>
</evidence>
<dbReference type="Proteomes" id="UP000580718">
    <property type="component" value="Unassembled WGS sequence"/>
</dbReference>
<feature type="domain" description="ABC transmembrane type-1" evidence="14">
    <location>
        <begin position="114"/>
        <end position="306"/>
    </location>
</feature>
<dbReference type="PROSITE" id="PS50928">
    <property type="entry name" value="ABC_TM1"/>
    <property type="match status" value="1"/>
</dbReference>
<evidence type="ECO:0000256" key="1">
    <source>
        <dbReference type="ARBA" id="ARBA00004429"/>
    </source>
</evidence>
<evidence type="ECO:0000313" key="18">
    <source>
        <dbReference type="Proteomes" id="UP000580718"/>
    </source>
</evidence>
<dbReference type="OrthoDB" id="9812701at2"/>
<dbReference type="PANTHER" id="PTHR43386:SF2">
    <property type="entry name" value="OLIGOPEPTIDE TRANSPORT SYSTEM PERMEASE PROTEIN OPPC"/>
    <property type="match status" value="1"/>
</dbReference>
<evidence type="ECO:0000256" key="13">
    <source>
        <dbReference type="SAM" id="MobiDB-lite"/>
    </source>
</evidence>
<evidence type="ECO:0000256" key="6">
    <source>
        <dbReference type="ARBA" id="ARBA00022856"/>
    </source>
</evidence>
<evidence type="ECO:0000256" key="2">
    <source>
        <dbReference type="ARBA" id="ARBA00022448"/>
    </source>
</evidence>
<dbReference type="GO" id="GO:0015833">
    <property type="term" value="P:peptide transport"/>
    <property type="evidence" value="ECO:0007669"/>
    <property type="project" value="UniProtKB-KW"/>
</dbReference>
<dbReference type="CDD" id="cd06261">
    <property type="entry name" value="TM_PBP2"/>
    <property type="match status" value="1"/>
</dbReference>
<dbReference type="Proteomes" id="UP000247602">
    <property type="component" value="Unassembled WGS sequence"/>
</dbReference>
<evidence type="ECO:0000256" key="5">
    <source>
        <dbReference type="ARBA" id="ARBA00022692"/>
    </source>
</evidence>
<evidence type="ECO:0000259" key="14">
    <source>
        <dbReference type="PROSITE" id="PS50928"/>
    </source>
</evidence>
<dbReference type="InterPro" id="IPR025966">
    <property type="entry name" value="OppC_N"/>
</dbReference>
<feature type="transmembrane region" description="Helical" evidence="12">
    <location>
        <begin position="286"/>
        <end position="306"/>
    </location>
</feature>
<evidence type="ECO:0000256" key="3">
    <source>
        <dbReference type="ARBA" id="ARBA00022475"/>
    </source>
</evidence>
<evidence type="ECO:0000256" key="8">
    <source>
        <dbReference type="ARBA" id="ARBA00022989"/>
    </source>
</evidence>
<keyword evidence="6" id="KW-0571">Peptide transport</keyword>
<dbReference type="InterPro" id="IPR035906">
    <property type="entry name" value="MetI-like_sf"/>
</dbReference>
<keyword evidence="5 12" id="KW-0812">Transmembrane</keyword>
<feature type="region of interest" description="Disordered" evidence="13">
    <location>
        <begin position="1"/>
        <end position="28"/>
    </location>
</feature>